<evidence type="ECO:0000256" key="1">
    <source>
        <dbReference type="ARBA" id="ARBA00018370"/>
    </source>
</evidence>
<dbReference type="Proteomes" id="UP000001929">
    <property type="component" value="Chromosome"/>
</dbReference>
<evidence type="ECO:0000259" key="10">
    <source>
        <dbReference type="PROSITE" id="PS50198"/>
    </source>
</evidence>
<dbReference type="PROSITE" id="PS50198">
    <property type="entry name" value="PPIC_PPIASE_2"/>
    <property type="match status" value="1"/>
</dbReference>
<evidence type="ECO:0000256" key="9">
    <source>
        <dbReference type="PROSITE-ProRule" id="PRU00278"/>
    </source>
</evidence>
<gene>
    <name evidence="11" type="ordered locus">Rru_A0433</name>
</gene>
<feature type="domain" description="PpiC" evidence="10">
    <location>
        <begin position="201"/>
        <end position="299"/>
    </location>
</feature>
<dbReference type="SUPFAM" id="SSF54534">
    <property type="entry name" value="FKBP-like"/>
    <property type="match status" value="2"/>
</dbReference>
<evidence type="ECO:0000313" key="12">
    <source>
        <dbReference type="Proteomes" id="UP000001929"/>
    </source>
</evidence>
<dbReference type="InterPro" id="IPR046357">
    <property type="entry name" value="PPIase_dom_sf"/>
</dbReference>
<keyword evidence="4 9" id="KW-0697">Rotamase</keyword>
<keyword evidence="2" id="KW-0732">Signal</keyword>
<dbReference type="PANTHER" id="PTHR47637">
    <property type="entry name" value="CHAPERONE SURA"/>
    <property type="match status" value="1"/>
</dbReference>
<evidence type="ECO:0000256" key="4">
    <source>
        <dbReference type="ARBA" id="ARBA00023110"/>
    </source>
</evidence>
<keyword evidence="3" id="KW-0574">Periplasm</keyword>
<keyword evidence="5" id="KW-0143">Chaperone</keyword>
<dbReference type="PANTHER" id="PTHR47637:SF1">
    <property type="entry name" value="CHAPERONE SURA"/>
    <property type="match status" value="1"/>
</dbReference>
<evidence type="ECO:0000256" key="5">
    <source>
        <dbReference type="ARBA" id="ARBA00023186"/>
    </source>
</evidence>
<dbReference type="PhylomeDB" id="Q2RXA7"/>
<dbReference type="PATRIC" id="fig|269796.9.peg.489"/>
<evidence type="ECO:0000256" key="8">
    <source>
        <dbReference type="ARBA" id="ARBA00031484"/>
    </source>
</evidence>
<keyword evidence="6 9" id="KW-0413">Isomerase</keyword>
<accession>Q2RXA7</accession>
<dbReference type="Pfam" id="PF09312">
    <property type="entry name" value="SurA_N"/>
    <property type="match status" value="1"/>
</dbReference>
<dbReference type="GO" id="GO:0003755">
    <property type="term" value="F:peptidyl-prolyl cis-trans isomerase activity"/>
    <property type="evidence" value="ECO:0007669"/>
    <property type="project" value="UniProtKB-KW"/>
</dbReference>
<dbReference type="AlphaFoldDB" id="Q2RXA7"/>
<dbReference type="SUPFAM" id="SSF109998">
    <property type="entry name" value="Triger factor/SurA peptide-binding domain-like"/>
    <property type="match status" value="1"/>
</dbReference>
<dbReference type="Gene3D" id="1.10.4030.10">
    <property type="entry name" value="Porin chaperone SurA, peptide-binding domain"/>
    <property type="match status" value="1"/>
</dbReference>
<proteinExistence type="predicted"/>
<organism evidence="11 12">
    <name type="scientific">Rhodospirillum rubrum (strain ATCC 11170 / ATH 1.1.1 / DSM 467 / LMG 4362 / NCIMB 8255 / S1)</name>
    <dbReference type="NCBI Taxonomy" id="269796"/>
    <lineage>
        <taxon>Bacteria</taxon>
        <taxon>Pseudomonadati</taxon>
        <taxon>Pseudomonadota</taxon>
        <taxon>Alphaproteobacteria</taxon>
        <taxon>Rhodospirillales</taxon>
        <taxon>Rhodospirillaceae</taxon>
        <taxon>Rhodospirillum</taxon>
    </lineage>
</organism>
<dbReference type="HOGENOM" id="CLU_034646_11_4_5"/>
<dbReference type="InterPro" id="IPR050280">
    <property type="entry name" value="OMP_Chaperone_SurA"/>
</dbReference>
<keyword evidence="12" id="KW-1185">Reference proteome</keyword>
<evidence type="ECO:0000256" key="2">
    <source>
        <dbReference type="ARBA" id="ARBA00022729"/>
    </source>
</evidence>
<reference evidence="11 12" key="1">
    <citation type="journal article" date="2011" name="Stand. Genomic Sci.">
        <title>Complete genome sequence of Rhodospirillum rubrum type strain (S1).</title>
        <authorList>
            <person name="Munk A.C."/>
            <person name="Copeland A."/>
            <person name="Lucas S."/>
            <person name="Lapidus A."/>
            <person name="Del Rio T.G."/>
            <person name="Barry K."/>
            <person name="Detter J.C."/>
            <person name="Hammon N."/>
            <person name="Israni S."/>
            <person name="Pitluck S."/>
            <person name="Brettin T."/>
            <person name="Bruce D."/>
            <person name="Han C."/>
            <person name="Tapia R."/>
            <person name="Gilna P."/>
            <person name="Schmutz J."/>
            <person name="Larimer F."/>
            <person name="Land M."/>
            <person name="Kyrpides N.C."/>
            <person name="Mavromatis K."/>
            <person name="Richardson P."/>
            <person name="Rohde M."/>
            <person name="Goker M."/>
            <person name="Klenk H.P."/>
            <person name="Zhang Y."/>
            <person name="Roberts G.P."/>
            <person name="Reslewic S."/>
            <person name="Schwartz D.C."/>
        </authorList>
    </citation>
    <scope>NUCLEOTIDE SEQUENCE [LARGE SCALE GENOMIC DNA]</scope>
    <source>
        <strain evidence="12">ATCC 11170 / ATH 1.1.1 / DSM 467 / LMG 4362 / NCIMB 8255 / S1</strain>
    </source>
</reference>
<dbReference type="EnsemblBacteria" id="ABC21238">
    <property type="protein sequence ID" value="ABC21238"/>
    <property type="gene ID" value="Rru_A0433"/>
</dbReference>
<dbReference type="eggNOG" id="COG0760">
    <property type="taxonomic scope" value="Bacteria"/>
</dbReference>
<dbReference type="InterPro" id="IPR015391">
    <property type="entry name" value="SurA_N"/>
</dbReference>
<protein>
    <recommendedName>
        <fullName evidence="1">Parvulin-like PPIase</fullName>
    </recommendedName>
    <alternativeName>
        <fullName evidence="7">Peptidyl-prolyl cis-trans isomerase plp</fullName>
    </alternativeName>
    <alternativeName>
        <fullName evidence="8">Rotamase plp</fullName>
    </alternativeName>
</protein>
<dbReference type="InterPro" id="IPR027304">
    <property type="entry name" value="Trigger_fact/SurA_dom_sf"/>
</dbReference>
<dbReference type="EMBL" id="CP000230">
    <property type="protein sequence ID" value="ABC21238.1"/>
    <property type="molecule type" value="Genomic_DNA"/>
</dbReference>
<evidence type="ECO:0000256" key="6">
    <source>
        <dbReference type="ARBA" id="ARBA00023235"/>
    </source>
</evidence>
<dbReference type="KEGG" id="rru:Rru_A0433"/>
<sequence>MLNRMIAFRPLSQPAPGATPACTARALGRLLGIALLAWVAVLGCGWPVHTAQAAVPTQRIAAVVNEDAVSLYDLNARIDIVMATGGMPNSPEVRQRLAPQILRALIDETLKIQEAKRANVTVSTEDINGGIERLERQNKLPPGGLEKAFKAAGLDQQSLIHQIRAELGWIKAVQSTLGPRVNVSEDEISLYQQNLQRNLGKPEYLVADIFLPVDNAAQDAEVLTAAQRMIEQMRLGANFAALAQQFSRGPAAQRGGDLGWVGPGEIDAEVLQALGAMAPGNLSQPIRTFGGYHILLLRDQRIASGGASSLLKMSRIVIPLRGPRMPTPERLADLRQRIAATRSCEAFDALAGEVGPPSGSMGSIDPARLPAEAQNVIRDLPAGQPSTPLTMDNAEIRLMICDRPTGGLPGRDILRERLIEQKLQNLAQRRLRDLRQQAIIDIRV</sequence>
<dbReference type="InterPro" id="IPR000297">
    <property type="entry name" value="PPIase_PpiC"/>
</dbReference>
<evidence type="ECO:0000256" key="3">
    <source>
        <dbReference type="ARBA" id="ARBA00022764"/>
    </source>
</evidence>
<name>Q2RXA7_RHORT</name>
<dbReference type="Gene3D" id="3.10.50.40">
    <property type="match status" value="1"/>
</dbReference>
<evidence type="ECO:0000313" key="11">
    <source>
        <dbReference type="EMBL" id="ABC21238.1"/>
    </source>
</evidence>
<evidence type="ECO:0000256" key="7">
    <source>
        <dbReference type="ARBA" id="ARBA00030642"/>
    </source>
</evidence>
<dbReference type="Pfam" id="PF00639">
    <property type="entry name" value="Rotamase"/>
    <property type="match status" value="1"/>
</dbReference>
<dbReference type="STRING" id="269796.Rru_A0433"/>